<dbReference type="EC" id="2.6.1.42" evidence="6"/>
<evidence type="ECO:0000256" key="1">
    <source>
        <dbReference type="ARBA" id="ARBA00003109"/>
    </source>
</evidence>
<dbReference type="InterPro" id="IPR043132">
    <property type="entry name" value="BCAT-like_C"/>
</dbReference>
<dbReference type="AlphaFoldDB" id="A0A369TA53"/>
<evidence type="ECO:0000256" key="3">
    <source>
        <dbReference type="ARBA" id="ARBA00004931"/>
    </source>
</evidence>
<name>A0A369TA53_9PROT</name>
<dbReference type="GO" id="GO:0009082">
    <property type="term" value="P:branched-chain amino acid biosynthetic process"/>
    <property type="evidence" value="ECO:0007669"/>
    <property type="project" value="UniProtKB-KW"/>
</dbReference>
<dbReference type="Proteomes" id="UP000253941">
    <property type="component" value="Unassembled WGS sequence"/>
</dbReference>
<evidence type="ECO:0000256" key="11">
    <source>
        <dbReference type="ARBA" id="ARBA00049229"/>
    </source>
</evidence>
<evidence type="ECO:0000256" key="9">
    <source>
        <dbReference type="ARBA" id="ARBA00048212"/>
    </source>
</evidence>
<keyword evidence="8" id="KW-0028">Amino-acid biosynthesis</keyword>
<evidence type="ECO:0000256" key="7">
    <source>
        <dbReference type="ARBA" id="ARBA00014472"/>
    </source>
</evidence>
<reference evidence="12 13" key="1">
    <citation type="submission" date="2018-07" db="EMBL/GenBank/DDBJ databases">
        <title>Venubactetium sediminum gen. nov., sp. nov., isolated from a marine solar saltern.</title>
        <authorList>
            <person name="Wang S."/>
        </authorList>
    </citation>
    <scope>NUCLEOTIDE SEQUENCE [LARGE SCALE GENOMIC DNA]</scope>
    <source>
        <strain evidence="12 13">WD2A32</strain>
    </source>
</reference>
<dbReference type="GO" id="GO:0052654">
    <property type="term" value="F:L-leucine-2-oxoglutarate transaminase activity"/>
    <property type="evidence" value="ECO:0007669"/>
    <property type="project" value="RHEA"/>
</dbReference>
<dbReference type="InterPro" id="IPR043131">
    <property type="entry name" value="BCAT-like_N"/>
</dbReference>
<evidence type="ECO:0000256" key="2">
    <source>
        <dbReference type="ARBA" id="ARBA00004824"/>
    </source>
</evidence>
<dbReference type="GO" id="GO:0052656">
    <property type="term" value="F:L-isoleucine-2-oxoglutarate transaminase activity"/>
    <property type="evidence" value="ECO:0007669"/>
    <property type="project" value="RHEA"/>
</dbReference>
<comment type="catalytic activity">
    <reaction evidence="9">
        <text>L-valine + 2-oxoglutarate = 3-methyl-2-oxobutanoate + L-glutamate</text>
        <dbReference type="Rhea" id="RHEA:24813"/>
        <dbReference type="ChEBI" id="CHEBI:11851"/>
        <dbReference type="ChEBI" id="CHEBI:16810"/>
        <dbReference type="ChEBI" id="CHEBI:29985"/>
        <dbReference type="ChEBI" id="CHEBI:57762"/>
        <dbReference type="EC" id="2.6.1.42"/>
    </reaction>
</comment>
<evidence type="ECO:0000313" key="13">
    <source>
        <dbReference type="Proteomes" id="UP000253941"/>
    </source>
</evidence>
<comment type="pathway">
    <text evidence="4">Amino-acid biosynthesis; L-leucine biosynthesis; L-leucine from 3-methyl-2-oxobutanoate: step 4/4.</text>
</comment>
<protein>
    <recommendedName>
        <fullName evidence="7">Probable branched-chain-amino-acid aminotransferase</fullName>
        <ecNumber evidence="6">2.6.1.42</ecNumber>
    </recommendedName>
</protein>
<dbReference type="InterPro" id="IPR050571">
    <property type="entry name" value="Class-IV_PLP-Dep_Aminotrnsfr"/>
</dbReference>
<keyword evidence="12" id="KW-0808">Transferase</keyword>
<evidence type="ECO:0000256" key="4">
    <source>
        <dbReference type="ARBA" id="ARBA00005072"/>
    </source>
</evidence>
<dbReference type="Gene3D" id="3.30.470.10">
    <property type="match status" value="1"/>
</dbReference>
<comment type="similarity">
    <text evidence="5">Belongs to the class-IV pyridoxal-phosphate-dependent aminotransferase family.</text>
</comment>
<keyword evidence="13" id="KW-1185">Reference proteome</keyword>
<dbReference type="SUPFAM" id="SSF56752">
    <property type="entry name" value="D-aminoacid aminotransferase-like PLP-dependent enzymes"/>
    <property type="match status" value="1"/>
</dbReference>
<gene>
    <name evidence="12" type="ORF">DRB17_15140</name>
</gene>
<evidence type="ECO:0000256" key="5">
    <source>
        <dbReference type="ARBA" id="ARBA00009320"/>
    </source>
</evidence>
<dbReference type="Gene3D" id="3.20.10.10">
    <property type="entry name" value="D-amino Acid Aminotransferase, subunit A, domain 2"/>
    <property type="match status" value="1"/>
</dbReference>
<accession>A0A369TA53</accession>
<evidence type="ECO:0000256" key="6">
    <source>
        <dbReference type="ARBA" id="ARBA00013053"/>
    </source>
</evidence>
<evidence type="ECO:0000256" key="8">
    <source>
        <dbReference type="ARBA" id="ARBA00023304"/>
    </source>
</evidence>
<dbReference type="NCBIfam" id="NF009896">
    <property type="entry name" value="PRK13356.1"/>
    <property type="match status" value="1"/>
</dbReference>
<keyword evidence="12" id="KW-0032">Aminotransferase</keyword>
<comment type="pathway">
    <text evidence="3">Amino-acid biosynthesis; L-valine biosynthesis; L-valine from pyruvate: step 4/4.</text>
</comment>
<comment type="function">
    <text evidence="1">Acts on leucine, isoleucine and valine.</text>
</comment>
<dbReference type="Pfam" id="PF01063">
    <property type="entry name" value="Aminotran_4"/>
    <property type="match status" value="1"/>
</dbReference>
<comment type="caution">
    <text evidence="12">The sequence shown here is derived from an EMBL/GenBank/DDBJ whole genome shotgun (WGS) entry which is preliminary data.</text>
</comment>
<dbReference type="RefSeq" id="WP_114583060.1">
    <property type="nucleotide sequence ID" value="NZ_QPMH01000016.1"/>
</dbReference>
<proteinExistence type="inferred from homology"/>
<dbReference type="PANTHER" id="PTHR42743">
    <property type="entry name" value="AMINO-ACID AMINOTRANSFERASE"/>
    <property type="match status" value="1"/>
</dbReference>
<dbReference type="EMBL" id="QPMH01000016">
    <property type="protein sequence ID" value="RDD61057.1"/>
    <property type="molecule type" value="Genomic_DNA"/>
</dbReference>
<dbReference type="GO" id="GO:0005829">
    <property type="term" value="C:cytosol"/>
    <property type="evidence" value="ECO:0007669"/>
    <property type="project" value="TreeGrafter"/>
</dbReference>
<dbReference type="GO" id="GO:0052655">
    <property type="term" value="F:L-valine-2-oxoglutarate transaminase activity"/>
    <property type="evidence" value="ECO:0007669"/>
    <property type="project" value="RHEA"/>
</dbReference>
<evidence type="ECO:0000256" key="10">
    <source>
        <dbReference type="ARBA" id="ARBA00048798"/>
    </source>
</evidence>
<keyword evidence="8" id="KW-0100">Branched-chain amino acid biosynthesis</keyword>
<dbReference type="PANTHER" id="PTHR42743:SF11">
    <property type="entry name" value="AMINODEOXYCHORISMATE LYASE"/>
    <property type="match status" value="1"/>
</dbReference>
<dbReference type="InterPro" id="IPR001544">
    <property type="entry name" value="Aminotrans_IV"/>
</dbReference>
<comment type="catalytic activity">
    <reaction evidence="10">
        <text>L-isoleucine + 2-oxoglutarate = (S)-3-methyl-2-oxopentanoate + L-glutamate</text>
        <dbReference type="Rhea" id="RHEA:24801"/>
        <dbReference type="ChEBI" id="CHEBI:16810"/>
        <dbReference type="ChEBI" id="CHEBI:29985"/>
        <dbReference type="ChEBI" id="CHEBI:35146"/>
        <dbReference type="ChEBI" id="CHEBI:58045"/>
        <dbReference type="EC" id="2.6.1.42"/>
    </reaction>
</comment>
<sequence length="281" mass="30843">MTAWHFWEGGWVDGNPGVMGPMTHGAWMASTVFDGARVFDRRAPDLQRHCERLIVSAHAMGLQPVVTAEEVQELALDGIRHFTPGAALYIRPMFWAESGFVAPDPDSTRFCLTLHDSPLPEPKGMKVCLASYRRPLPCTAPTDAKASCLYPVSGLALREARAKGFDNAVMLDGLGNVAELATANLWLAKNGVAATPAPNGTFLNGITKQRVATLLRASGIAVEERRITFQEILDADEVFSTGNYGKVMPITAVETREFQPGPIYTTARQLYWEWAHDTERV</sequence>
<organism evidence="12 13">
    <name type="scientific">Ferruginivarius sediminum</name>
    <dbReference type="NCBI Taxonomy" id="2661937"/>
    <lineage>
        <taxon>Bacteria</taxon>
        <taxon>Pseudomonadati</taxon>
        <taxon>Pseudomonadota</taxon>
        <taxon>Alphaproteobacteria</taxon>
        <taxon>Rhodospirillales</taxon>
        <taxon>Rhodospirillaceae</taxon>
        <taxon>Ferruginivarius</taxon>
    </lineage>
</organism>
<evidence type="ECO:0000313" key="12">
    <source>
        <dbReference type="EMBL" id="RDD61057.1"/>
    </source>
</evidence>
<comment type="catalytic activity">
    <reaction evidence="11">
        <text>L-leucine + 2-oxoglutarate = 4-methyl-2-oxopentanoate + L-glutamate</text>
        <dbReference type="Rhea" id="RHEA:18321"/>
        <dbReference type="ChEBI" id="CHEBI:16810"/>
        <dbReference type="ChEBI" id="CHEBI:17865"/>
        <dbReference type="ChEBI" id="CHEBI:29985"/>
        <dbReference type="ChEBI" id="CHEBI:57427"/>
        <dbReference type="EC" id="2.6.1.42"/>
    </reaction>
</comment>
<dbReference type="InterPro" id="IPR036038">
    <property type="entry name" value="Aminotransferase-like"/>
</dbReference>
<comment type="pathway">
    <text evidence="2">Amino-acid biosynthesis; L-isoleucine biosynthesis; L-isoleucine from 2-oxobutanoate: step 4/4.</text>
</comment>